<organism evidence="3 4">
    <name type="scientific">Coemansia biformis</name>
    <dbReference type="NCBI Taxonomy" id="1286918"/>
    <lineage>
        <taxon>Eukaryota</taxon>
        <taxon>Fungi</taxon>
        <taxon>Fungi incertae sedis</taxon>
        <taxon>Zoopagomycota</taxon>
        <taxon>Kickxellomycotina</taxon>
        <taxon>Kickxellomycetes</taxon>
        <taxon>Kickxellales</taxon>
        <taxon>Kickxellaceae</taxon>
        <taxon>Coemansia</taxon>
    </lineage>
</organism>
<dbReference type="GO" id="GO:0004467">
    <property type="term" value="F:long-chain fatty acid-CoA ligase activity"/>
    <property type="evidence" value="ECO:0007669"/>
    <property type="project" value="UniProtKB-EC"/>
</dbReference>
<evidence type="ECO:0000256" key="2">
    <source>
        <dbReference type="ARBA" id="ARBA00022840"/>
    </source>
</evidence>
<dbReference type="GO" id="GO:0005524">
    <property type="term" value="F:ATP binding"/>
    <property type="evidence" value="ECO:0007669"/>
    <property type="project" value="UniProtKB-KW"/>
</dbReference>
<sequence>MFDERGTLSLVDRKKNIFKLSQGEYVAPERLEVVFGNCPLIDQVYIHGDSLQSTLVAIVVPNEALLTQATGATLVHLLDKPFAALCRESEVAGLVLKAMDTWGRSNTLKGFEIPKAVYLESDPFSIENGLLTPTLKVKRPAAKAHYVQTITDLYASLQAAS</sequence>
<dbReference type="PANTHER" id="PTHR43272:SF33">
    <property type="entry name" value="AMP-BINDING DOMAIN-CONTAINING PROTEIN-RELATED"/>
    <property type="match status" value="1"/>
</dbReference>
<dbReference type="GO" id="GO:0005783">
    <property type="term" value="C:endoplasmic reticulum"/>
    <property type="evidence" value="ECO:0007669"/>
    <property type="project" value="TreeGrafter"/>
</dbReference>
<evidence type="ECO:0000256" key="1">
    <source>
        <dbReference type="ARBA" id="ARBA00022741"/>
    </source>
</evidence>
<keyword evidence="3" id="KW-0436">Ligase</keyword>
<dbReference type="PANTHER" id="PTHR43272">
    <property type="entry name" value="LONG-CHAIN-FATTY-ACID--COA LIGASE"/>
    <property type="match status" value="1"/>
</dbReference>
<comment type="caution">
    <text evidence="3">The sequence shown here is derived from an EMBL/GenBank/DDBJ whole genome shotgun (WGS) entry which is preliminary data.</text>
</comment>
<keyword evidence="2" id="KW-0067">ATP-binding</keyword>
<evidence type="ECO:0000313" key="4">
    <source>
        <dbReference type="Proteomes" id="UP001143981"/>
    </source>
</evidence>
<dbReference type="EC" id="6.2.1.3" evidence="3"/>
<name>A0A9W7XPZ8_9FUNG</name>
<dbReference type="GO" id="GO:0016020">
    <property type="term" value="C:membrane"/>
    <property type="evidence" value="ECO:0007669"/>
    <property type="project" value="TreeGrafter"/>
</dbReference>
<evidence type="ECO:0000313" key="3">
    <source>
        <dbReference type="EMBL" id="KAJ1718486.1"/>
    </source>
</evidence>
<keyword evidence="1" id="KW-0547">Nucleotide-binding</keyword>
<accession>A0A9W7XPZ8</accession>
<gene>
    <name evidence="3" type="primary">FAA2_7</name>
    <name evidence="3" type="ORF">LPJ61_006606</name>
</gene>
<keyword evidence="4" id="KW-1185">Reference proteome</keyword>
<dbReference type="Proteomes" id="UP001143981">
    <property type="component" value="Unassembled WGS sequence"/>
</dbReference>
<reference evidence="3" key="1">
    <citation type="submission" date="2022-07" db="EMBL/GenBank/DDBJ databases">
        <title>Phylogenomic reconstructions and comparative analyses of Kickxellomycotina fungi.</title>
        <authorList>
            <person name="Reynolds N.K."/>
            <person name="Stajich J.E."/>
            <person name="Barry K."/>
            <person name="Grigoriev I.V."/>
            <person name="Crous P."/>
            <person name="Smith M.E."/>
        </authorList>
    </citation>
    <scope>NUCLEOTIDE SEQUENCE</scope>
    <source>
        <strain evidence="3">BCRC 34381</strain>
    </source>
</reference>
<dbReference type="OrthoDB" id="1700726at2759"/>
<protein>
    <submittedName>
        <fullName evidence="3">Medium-chain fatty acid-CoA ligase faa2</fullName>
        <ecNumber evidence="3">6.2.1.3</ecNumber>
    </submittedName>
</protein>
<proteinExistence type="predicted"/>
<dbReference type="SUPFAM" id="SSF56801">
    <property type="entry name" value="Acetyl-CoA synthetase-like"/>
    <property type="match status" value="1"/>
</dbReference>
<dbReference type="EMBL" id="JANBOI010003417">
    <property type="protein sequence ID" value="KAJ1718486.1"/>
    <property type="molecule type" value="Genomic_DNA"/>
</dbReference>
<dbReference type="AlphaFoldDB" id="A0A9W7XPZ8"/>